<dbReference type="EMBL" id="MPRJ01000012">
    <property type="protein sequence ID" value="OOZ37338.1"/>
    <property type="molecule type" value="Genomic_DNA"/>
</dbReference>
<dbReference type="PANTHER" id="PTHR47992">
    <property type="entry name" value="PROTEIN PHOSPHATASE"/>
    <property type="match status" value="1"/>
</dbReference>
<dbReference type="Pfam" id="PF13672">
    <property type="entry name" value="PP2C_2"/>
    <property type="match status" value="1"/>
</dbReference>
<evidence type="ECO:0000313" key="3">
    <source>
        <dbReference type="EMBL" id="OOZ37338.1"/>
    </source>
</evidence>
<dbReference type="InterPro" id="IPR036457">
    <property type="entry name" value="PPM-type-like_dom_sf"/>
</dbReference>
<name>A0A1T2KWV6_9GAMM</name>
<protein>
    <recommendedName>
        <fullName evidence="2">PPM-type phosphatase domain-containing protein</fullName>
    </recommendedName>
</protein>
<proteinExistence type="predicted"/>
<keyword evidence="4" id="KW-1185">Reference proteome</keyword>
<dbReference type="Gene3D" id="3.60.40.10">
    <property type="entry name" value="PPM-type phosphatase domain"/>
    <property type="match status" value="1"/>
</dbReference>
<evidence type="ECO:0000313" key="4">
    <source>
        <dbReference type="Proteomes" id="UP000190896"/>
    </source>
</evidence>
<feature type="region of interest" description="Disordered" evidence="1">
    <location>
        <begin position="247"/>
        <end position="270"/>
    </location>
</feature>
<accession>A0A1T2KWV6</accession>
<dbReference type="Proteomes" id="UP000190896">
    <property type="component" value="Unassembled WGS sequence"/>
</dbReference>
<evidence type="ECO:0000259" key="2">
    <source>
        <dbReference type="PROSITE" id="PS51746"/>
    </source>
</evidence>
<dbReference type="PROSITE" id="PS51746">
    <property type="entry name" value="PPM_2"/>
    <property type="match status" value="1"/>
</dbReference>
<dbReference type="GO" id="GO:0004722">
    <property type="term" value="F:protein serine/threonine phosphatase activity"/>
    <property type="evidence" value="ECO:0007669"/>
    <property type="project" value="InterPro"/>
</dbReference>
<dbReference type="OrthoDB" id="9801841at2"/>
<dbReference type="InterPro" id="IPR001932">
    <property type="entry name" value="PPM-type_phosphatase-like_dom"/>
</dbReference>
<reference evidence="3 4" key="1">
    <citation type="submission" date="2016-11" db="EMBL/GenBank/DDBJ databases">
        <title>Mixed transmission modes and dynamic genome evolution in an obligate animal-bacterial symbiosis.</title>
        <authorList>
            <person name="Russell S.L."/>
            <person name="Corbett-Detig R.B."/>
            <person name="Cavanaugh C.M."/>
        </authorList>
    </citation>
    <scope>NUCLEOTIDE SEQUENCE [LARGE SCALE GENOMIC DNA]</scope>
    <source>
        <strain evidence="3">Se-Cadez</strain>
    </source>
</reference>
<dbReference type="RefSeq" id="WP_078486029.1">
    <property type="nucleotide sequence ID" value="NZ_MPRJ01000012.1"/>
</dbReference>
<feature type="compositionally biased region" description="Basic and acidic residues" evidence="1">
    <location>
        <begin position="253"/>
        <end position="270"/>
    </location>
</feature>
<dbReference type="InterPro" id="IPR015655">
    <property type="entry name" value="PP2C"/>
</dbReference>
<evidence type="ECO:0000256" key="1">
    <source>
        <dbReference type="SAM" id="MobiDB-lite"/>
    </source>
</evidence>
<organism evidence="3 4">
    <name type="scientific">Solemya velesiana gill symbiont</name>
    <dbReference type="NCBI Taxonomy" id="1918948"/>
    <lineage>
        <taxon>Bacteria</taxon>
        <taxon>Pseudomonadati</taxon>
        <taxon>Pseudomonadota</taxon>
        <taxon>Gammaproteobacteria</taxon>
        <taxon>sulfur-oxidizing symbionts</taxon>
    </lineage>
</organism>
<comment type="caution">
    <text evidence="3">The sequence shown here is derived from an EMBL/GenBank/DDBJ whole genome shotgun (WGS) entry which is preliminary data.</text>
</comment>
<dbReference type="SMART" id="SM00332">
    <property type="entry name" value="PP2Cc"/>
    <property type="match status" value="1"/>
</dbReference>
<dbReference type="AlphaFoldDB" id="A0A1T2KWV6"/>
<dbReference type="CDD" id="cd00143">
    <property type="entry name" value="PP2Cc"/>
    <property type="match status" value="1"/>
</dbReference>
<feature type="domain" description="PPM-type phosphatase" evidence="2">
    <location>
        <begin position="5"/>
        <end position="246"/>
    </location>
</feature>
<dbReference type="SUPFAM" id="SSF81606">
    <property type="entry name" value="PP2C-like"/>
    <property type="match status" value="1"/>
</dbReference>
<gene>
    <name evidence="3" type="ORF">BOW51_02920</name>
</gene>
<dbReference type="SMART" id="SM00331">
    <property type="entry name" value="PP2C_SIG"/>
    <property type="match status" value="1"/>
</dbReference>
<sequence length="292" mass="32207">MSRHKHELAEMSLTGDRKINQDRCVHVESGESVLLAVADGMGGHPRGETAAQIVTDTCRNYFKKTPRPILSPGSFLIRIMQKAHEDIVTFGLKNDPPIDPRTTAVIALVQDNMAYWAHAGDSRLYIFRGGRLVTRTVDHSYVERLRQQGVISKHEVESHPQRNYVTRCLGGNINQPEVEIGKHSVEPGDVILLCSDGLWGSIDQDLMSEALFDETSLAEATKALADEAAQKAFPDSDNVTLLTMRLGKNVPASDKKPAPPEKPKSKKDELGEAIANLQDAIDSFQTELDSKD</sequence>